<keyword evidence="2" id="KW-1185">Reference proteome</keyword>
<organism evidence="1 2">
    <name type="scientific">Nostoc punctiforme (strain ATCC 29133 / PCC 73102)</name>
    <dbReference type="NCBI Taxonomy" id="63737"/>
    <lineage>
        <taxon>Bacteria</taxon>
        <taxon>Bacillati</taxon>
        <taxon>Cyanobacteriota</taxon>
        <taxon>Cyanophyceae</taxon>
        <taxon>Nostocales</taxon>
        <taxon>Nostocaceae</taxon>
        <taxon>Nostoc</taxon>
    </lineage>
</organism>
<gene>
    <name evidence="1" type="ordered locus">Npun_F3979</name>
</gene>
<dbReference type="HOGENOM" id="CLU_2437894_0_0_3"/>
<dbReference type="KEGG" id="npu:Npun_F3979"/>
<reference evidence="2" key="1">
    <citation type="submission" date="2008-04" db="EMBL/GenBank/DDBJ databases">
        <title>Complete sequence of chromosome of Nostoc punctiforme ATCC 29133.</title>
        <authorList>
            <consortium name="US DOE Joint Genome Institute"/>
            <person name="Copeland A."/>
            <person name="Lucas S."/>
            <person name="Lapidus A."/>
            <person name="Glavina del Rio T."/>
            <person name="Dalin E."/>
            <person name="Tice H."/>
            <person name="Pitluck S."/>
            <person name="Chain P."/>
            <person name="Malfatti S."/>
            <person name="Shin M."/>
            <person name="Vergez L."/>
            <person name="Schmutz J."/>
            <person name="Larimer F."/>
            <person name="Land M."/>
            <person name="Hauser L."/>
            <person name="Kyrpides N."/>
            <person name="Kim E."/>
            <person name="Meeks J.C."/>
            <person name="Elhai J."/>
            <person name="Campbell E.L."/>
            <person name="Thiel T."/>
            <person name="Longmire J."/>
            <person name="Potts M."/>
            <person name="Atlas R."/>
        </authorList>
    </citation>
    <scope>NUCLEOTIDE SEQUENCE [LARGE SCALE GENOMIC DNA]</scope>
    <source>
        <strain evidence="2">ATCC 29133 / PCC 73102</strain>
    </source>
</reference>
<dbReference type="PhylomeDB" id="B2J6F4"/>
<name>B2J6F4_NOSP7</name>
<dbReference type="eggNOG" id="COG2602">
    <property type="taxonomic scope" value="Bacteria"/>
</dbReference>
<proteinExistence type="predicted"/>
<evidence type="ECO:0000313" key="2">
    <source>
        <dbReference type="Proteomes" id="UP000001191"/>
    </source>
</evidence>
<sequence length="90" mass="10315">MFQMWQSLRRYRIQAVIFIVLGCVAVLSVISFQTMPILAQPASTSSERPAIKAPNFGRHFQEFGREGSILIYDSKNNRIYEHNPKRNATA</sequence>
<evidence type="ECO:0000313" key="1">
    <source>
        <dbReference type="EMBL" id="ACC82359.1"/>
    </source>
</evidence>
<protein>
    <submittedName>
        <fullName evidence="1">Beta-lactamase</fullName>
    </submittedName>
</protein>
<accession>B2J6F4</accession>
<dbReference type="EMBL" id="CP001037">
    <property type="protein sequence ID" value="ACC82359.1"/>
    <property type="molecule type" value="Genomic_DNA"/>
</dbReference>
<dbReference type="Proteomes" id="UP000001191">
    <property type="component" value="Chromosome"/>
</dbReference>
<reference evidence="1 2" key="2">
    <citation type="journal article" date="2013" name="Plant Physiol.">
        <title>A Nostoc punctiforme Sugar Transporter Necessary to Establish a Cyanobacterium-Plant Symbiosis.</title>
        <authorList>
            <person name="Ekman M."/>
            <person name="Picossi S."/>
            <person name="Campbell E.L."/>
            <person name="Meeks J.C."/>
            <person name="Flores E."/>
        </authorList>
    </citation>
    <scope>NUCLEOTIDE SEQUENCE [LARGE SCALE GENOMIC DNA]</scope>
    <source>
        <strain evidence="2">ATCC 29133 / PCC 73102</strain>
    </source>
</reference>
<dbReference type="AlphaFoldDB" id="B2J6F4"/>
<dbReference type="STRING" id="63737.Npun_F3979"/>
<dbReference type="EnsemblBacteria" id="ACC82359">
    <property type="protein sequence ID" value="ACC82359"/>
    <property type="gene ID" value="Npun_F3979"/>
</dbReference>